<reference evidence="1 2" key="1">
    <citation type="journal article" date="2023" name="Sci. Data">
        <title>Genome assembly of the Korean intertidal mud-creeper Batillaria attramentaria.</title>
        <authorList>
            <person name="Patra A.K."/>
            <person name="Ho P.T."/>
            <person name="Jun S."/>
            <person name="Lee S.J."/>
            <person name="Kim Y."/>
            <person name="Won Y.J."/>
        </authorList>
    </citation>
    <scope>NUCLEOTIDE SEQUENCE [LARGE SCALE GENOMIC DNA]</scope>
    <source>
        <strain evidence="1">Wonlab-2016</strain>
    </source>
</reference>
<proteinExistence type="predicted"/>
<keyword evidence="2" id="KW-1185">Reference proteome</keyword>
<name>A0ABD0JY97_9CAEN</name>
<protein>
    <submittedName>
        <fullName evidence="1">Uncharacterized protein</fullName>
    </submittedName>
</protein>
<dbReference type="Proteomes" id="UP001519460">
    <property type="component" value="Unassembled WGS sequence"/>
</dbReference>
<dbReference type="AlphaFoldDB" id="A0ABD0JY97"/>
<dbReference type="EMBL" id="JACVVK020000291">
    <property type="protein sequence ID" value="KAK7479982.1"/>
    <property type="molecule type" value="Genomic_DNA"/>
</dbReference>
<accession>A0ABD0JY97</accession>
<organism evidence="1 2">
    <name type="scientific">Batillaria attramentaria</name>
    <dbReference type="NCBI Taxonomy" id="370345"/>
    <lineage>
        <taxon>Eukaryota</taxon>
        <taxon>Metazoa</taxon>
        <taxon>Spiralia</taxon>
        <taxon>Lophotrochozoa</taxon>
        <taxon>Mollusca</taxon>
        <taxon>Gastropoda</taxon>
        <taxon>Caenogastropoda</taxon>
        <taxon>Sorbeoconcha</taxon>
        <taxon>Cerithioidea</taxon>
        <taxon>Batillariidae</taxon>
        <taxon>Batillaria</taxon>
    </lineage>
</organism>
<gene>
    <name evidence="1" type="ORF">BaRGS_00028809</name>
</gene>
<comment type="caution">
    <text evidence="1">The sequence shown here is derived from an EMBL/GenBank/DDBJ whole genome shotgun (WGS) entry which is preliminary data.</text>
</comment>
<evidence type="ECO:0000313" key="1">
    <source>
        <dbReference type="EMBL" id="KAK7479982.1"/>
    </source>
</evidence>
<sequence length="80" mass="8592">MELPNPLSPRANAFSIASIMSGPGMAGMEAMYLAGYPSPVPPQRSTDCSFDWTQATASHYTPAFMKGMEALDVSGQLRHI</sequence>
<evidence type="ECO:0000313" key="2">
    <source>
        <dbReference type="Proteomes" id="UP001519460"/>
    </source>
</evidence>